<evidence type="ECO:0000313" key="4">
    <source>
        <dbReference type="Proteomes" id="UP000007819"/>
    </source>
</evidence>
<feature type="region of interest" description="Disordered" evidence="1">
    <location>
        <begin position="117"/>
        <end position="159"/>
    </location>
</feature>
<protein>
    <recommendedName>
        <fullName evidence="5">Secreted protein</fullName>
    </recommendedName>
</protein>
<dbReference type="Proteomes" id="UP000007819">
    <property type="component" value="Chromosome A1"/>
</dbReference>
<evidence type="ECO:0000256" key="2">
    <source>
        <dbReference type="SAM" id="SignalP"/>
    </source>
</evidence>
<dbReference type="KEGG" id="api:100161803"/>
<feature type="compositionally biased region" description="Low complexity" evidence="1">
    <location>
        <begin position="125"/>
        <end position="134"/>
    </location>
</feature>
<keyword evidence="4" id="KW-1185">Reference proteome</keyword>
<dbReference type="RefSeq" id="XP_008185576.1">
    <property type="nucleotide sequence ID" value="XM_008187354.2"/>
</dbReference>
<dbReference type="GeneID" id="100161803"/>
<dbReference type="EnsemblMetazoa" id="XM_029488296.1">
    <property type="protein sequence ID" value="XP_029344156.1"/>
    <property type="gene ID" value="LOC100161803"/>
</dbReference>
<dbReference type="EnsemblMetazoa" id="XM_008187354.3">
    <property type="protein sequence ID" value="XP_008185576.1"/>
    <property type="gene ID" value="LOC100161803"/>
</dbReference>
<dbReference type="AlphaFoldDB" id="A0A8R2NNB9"/>
<feature type="chain" id="PRO_5042775276" description="Secreted protein" evidence="2">
    <location>
        <begin position="26"/>
        <end position="214"/>
    </location>
</feature>
<name>A0A8R2NNB9_ACYPI</name>
<proteinExistence type="predicted"/>
<reference evidence="3" key="2">
    <citation type="submission" date="2022-06" db="UniProtKB">
        <authorList>
            <consortium name="EnsemblMetazoa"/>
        </authorList>
    </citation>
    <scope>IDENTIFICATION</scope>
</reference>
<organism evidence="3 4">
    <name type="scientific">Acyrthosiphon pisum</name>
    <name type="common">Pea aphid</name>
    <dbReference type="NCBI Taxonomy" id="7029"/>
    <lineage>
        <taxon>Eukaryota</taxon>
        <taxon>Metazoa</taxon>
        <taxon>Ecdysozoa</taxon>
        <taxon>Arthropoda</taxon>
        <taxon>Hexapoda</taxon>
        <taxon>Insecta</taxon>
        <taxon>Pterygota</taxon>
        <taxon>Neoptera</taxon>
        <taxon>Paraneoptera</taxon>
        <taxon>Hemiptera</taxon>
        <taxon>Sternorrhyncha</taxon>
        <taxon>Aphidomorpha</taxon>
        <taxon>Aphidoidea</taxon>
        <taxon>Aphididae</taxon>
        <taxon>Macrosiphini</taxon>
        <taxon>Acyrthosiphon</taxon>
    </lineage>
</organism>
<evidence type="ECO:0008006" key="5">
    <source>
        <dbReference type="Google" id="ProtNLM"/>
    </source>
</evidence>
<reference evidence="4" key="1">
    <citation type="submission" date="2010-06" db="EMBL/GenBank/DDBJ databases">
        <authorList>
            <person name="Jiang H."/>
            <person name="Abraham K."/>
            <person name="Ali S."/>
            <person name="Alsbrooks S.L."/>
            <person name="Anim B.N."/>
            <person name="Anosike U.S."/>
            <person name="Attaway T."/>
            <person name="Bandaranaike D.P."/>
            <person name="Battles P.K."/>
            <person name="Bell S.N."/>
            <person name="Bell A.V."/>
            <person name="Beltran B."/>
            <person name="Bickham C."/>
            <person name="Bustamante Y."/>
            <person name="Caleb T."/>
            <person name="Canada A."/>
            <person name="Cardenas V."/>
            <person name="Carter K."/>
            <person name="Chacko J."/>
            <person name="Chandrabose M.N."/>
            <person name="Chavez D."/>
            <person name="Chavez A."/>
            <person name="Chen L."/>
            <person name="Chu H.-S."/>
            <person name="Claassen K.J."/>
            <person name="Cockrell R."/>
            <person name="Collins M."/>
            <person name="Cooper J.A."/>
            <person name="Cree A."/>
            <person name="Curry S.M."/>
            <person name="Da Y."/>
            <person name="Dao M.D."/>
            <person name="Das B."/>
            <person name="Davila M.-L."/>
            <person name="Davy-Carroll L."/>
            <person name="Denson S."/>
            <person name="Dinh H."/>
            <person name="Ebong V.E."/>
            <person name="Edwards J.R."/>
            <person name="Egan A."/>
            <person name="El-Daye J."/>
            <person name="Escobedo L."/>
            <person name="Fernandez S."/>
            <person name="Fernando P.R."/>
            <person name="Flagg N."/>
            <person name="Forbes L.D."/>
            <person name="Fowler R.G."/>
            <person name="Fu Q."/>
            <person name="Gabisi R.A."/>
            <person name="Ganer J."/>
            <person name="Garbino Pronczuk A."/>
            <person name="Garcia R.M."/>
            <person name="Garner T."/>
            <person name="Garrett T.E."/>
            <person name="Gonzalez D.A."/>
            <person name="Hamid H."/>
            <person name="Hawkins E.S."/>
            <person name="Hirani K."/>
            <person name="Hogues M.E."/>
            <person name="Hollins B."/>
            <person name="Hsiao C.-H."/>
            <person name="Jabil R."/>
            <person name="James M.L."/>
            <person name="Jhangiani S.N."/>
            <person name="Johnson B."/>
            <person name="Johnson Q."/>
            <person name="Joshi V."/>
            <person name="Kalu J.B."/>
            <person name="Kam C."/>
            <person name="Kashfia A."/>
            <person name="Keebler J."/>
            <person name="Kisamo H."/>
            <person name="Kovar C.L."/>
            <person name="Lago L.A."/>
            <person name="Lai C.-Y."/>
            <person name="Laidlaw J."/>
            <person name="Lara F."/>
            <person name="Le T.-K."/>
            <person name="Lee S.L."/>
            <person name="Legall F.H."/>
            <person name="Lemon S.J."/>
            <person name="Lewis L.R."/>
            <person name="Li B."/>
            <person name="Liu Y."/>
            <person name="Liu Y.-S."/>
            <person name="Lopez J."/>
            <person name="Lozado R.J."/>
            <person name="Lu J."/>
            <person name="Madu R.C."/>
            <person name="Maheshwari M."/>
            <person name="Maheshwari R."/>
            <person name="Malloy K."/>
            <person name="Martinez E."/>
            <person name="Mathew T."/>
            <person name="Mercado I.C."/>
            <person name="Mercado C."/>
            <person name="Meyer B."/>
            <person name="Montgomery K."/>
            <person name="Morgan M.B."/>
            <person name="Munidasa M."/>
            <person name="Nazareth L.V."/>
            <person name="Nelson J."/>
            <person name="Ng B.M."/>
            <person name="Nguyen N.B."/>
            <person name="Nguyen P.Q."/>
            <person name="Nguyen T."/>
            <person name="Obregon M."/>
            <person name="Okwuonu G.O."/>
            <person name="Onwere C.G."/>
            <person name="Orozco G."/>
            <person name="Parra A."/>
            <person name="Patel S."/>
            <person name="Patil S."/>
            <person name="Perez A."/>
            <person name="Perez Y."/>
            <person name="Pham C."/>
            <person name="Primus E.L."/>
            <person name="Pu L.-L."/>
            <person name="Puazo M."/>
            <person name="Qin X."/>
            <person name="Quiroz J.B."/>
            <person name="Reese J."/>
            <person name="Richards S."/>
            <person name="Rives C.M."/>
            <person name="Robberts R."/>
            <person name="Ruiz S.J."/>
            <person name="Ruiz M.J."/>
            <person name="Santibanez J."/>
            <person name="Schneider B.W."/>
            <person name="Sisson I."/>
            <person name="Smith M."/>
            <person name="Sodergren E."/>
            <person name="Song X.-Z."/>
            <person name="Song B.B."/>
            <person name="Summersgill H."/>
            <person name="Thelus R."/>
            <person name="Thornton R.D."/>
            <person name="Trejos Z.Y."/>
            <person name="Usmani K."/>
            <person name="Vattathil S."/>
            <person name="Villasana D."/>
            <person name="Walker D.L."/>
            <person name="Wang S."/>
            <person name="Wang K."/>
            <person name="White C.S."/>
            <person name="Williams A.C."/>
            <person name="Williamson J."/>
            <person name="Wilson K."/>
            <person name="Woghiren I.O."/>
            <person name="Woodworth J.R."/>
            <person name="Worley K.C."/>
            <person name="Wright R.A."/>
            <person name="Wu W."/>
            <person name="Young L."/>
            <person name="Zhang L."/>
            <person name="Zhang J."/>
            <person name="Zhu Y."/>
            <person name="Muzny D.M."/>
            <person name="Weinstock G."/>
            <person name="Gibbs R.A."/>
        </authorList>
    </citation>
    <scope>NUCLEOTIDE SEQUENCE [LARGE SCALE GENOMIC DNA]</scope>
    <source>
        <strain evidence="4">LSR1</strain>
    </source>
</reference>
<evidence type="ECO:0000313" key="3">
    <source>
        <dbReference type="EnsemblMetazoa" id="XP_029344156.1"/>
    </source>
</evidence>
<sequence length="214" mass="23410">MRNVCLLAAFWLATCAMVIVGRVTGVEFDQRQPLSYGDDYSYYGEHSHSVAVPENEEVSARTHHAKLHKLKKLKLKKRLLLQCLLGHGRRRRDTSDASGRFFLPVVLQSTNVNVGSGGGGGYGGHQQQQSHHSGCMQMFGDDNNHGPLGSPPSLGSLGSPLGSLGSALGSLGSLGPAPVSEETEEGGNRNYAADWNRYARQFRRNFVRPLYRLF</sequence>
<feature type="signal peptide" evidence="2">
    <location>
        <begin position="1"/>
        <end position="25"/>
    </location>
</feature>
<feature type="compositionally biased region" description="Low complexity" evidence="1">
    <location>
        <begin position="146"/>
        <end position="159"/>
    </location>
</feature>
<dbReference type="OrthoDB" id="6626876at2759"/>
<accession>A0A8R2NNB9</accession>
<evidence type="ECO:0000256" key="1">
    <source>
        <dbReference type="SAM" id="MobiDB-lite"/>
    </source>
</evidence>
<keyword evidence="2" id="KW-0732">Signal</keyword>